<dbReference type="SUPFAM" id="SSF49899">
    <property type="entry name" value="Concanavalin A-like lectins/glucanases"/>
    <property type="match status" value="1"/>
</dbReference>
<dbReference type="CDD" id="cd08023">
    <property type="entry name" value="GH16_laminarinase_like"/>
    <property type="match status" value="1"/>
</dbReference>
<comment type="similarity">
    <text evidence="1">Belongs to the glycosyl hydrolase 16 family.</text>
</comment>
<accession>A0A381WV09</accession>
<gene>
    <name evidence="3" type="ORF">METZ01_LOCUS109046</name>
</gene>
<dbReference type="Pfam" id="PF00722">
    <property type="entry name" value="Glyco_hydro_16"/>
    <property type="match status" value="1"/>
</dbReference>
<dbReference type="Gene3D" id="2.60.120.200">
    <property type="match status" value="1"/>
</dbReference>
<feature type="domain" description="GH16" evidence="2">
    <location>
        <begin position="50"/>
        <end position="302"/>
    </location>
</feature>
<dbReference type="InterPro" id="IPR000757">
    <property type="entry name" value="Beta-glucanase-like"/>
</dbReference>
<dbReference type="AlphaFoldDB" id="A0A381WV09"/>
<dbReference type="PANTHER" id="PTHR10963">
    <property type="entry name" value="GLYCOSYL HYDROLASE-RELATED"/>
    <property type="match status" value="1"/>
</dbReference>
<evidence type="ECO:0000256" key="1">
    <source>
        <dbReference type="ARBA" id="ARBA00006865"/>
    </source>
</evidence>
<organism evidence="3">
    <name type="scientific">marine metagenome</name>
    <dbReference type="NCBI Taxonomy" id="408172"/>
    <lineage>
        <taxon>unclassified sequences</taxon>
        <taxon>metagenomes</taxon>
        <taxon>ecological metagenomes</taxon>
    </lineage>
</organism>
<dbReference type="GO" id="GO:0005975">
    <property type="term" value="P:carbohydrate metabolic process"/>
    <property type="evidence" value="ECO:0007669"/>
    <property type="project" value="InterPro"/>
</dbReference>
<proteinExistence type="inferred from homology"/>
<dbReference type="InterPro" id="IPR013320">
    <property type="entry name" value="ConA-like_dom_sf"/>
</dbReference>
<reference evidence="3" key="1">
    <citation type="submission" date="2018-05" db="EMBL/GenBank/DDBJ databases">
        <authorList>
            <person name="Lanie J.A."/>
            <person name="Ng W.-L."/>
            <person name="Kazmierczak K.M."/>
            <person name="Andrzejewski T.M."/>
            <person name="Davidsen T.M."/>
            <person name="Wayne K.J."/>
            <person name="Tettelin H."/>
            <person name="Glass J.I."/>
            <person name="Rusch D."/>
            <person name="Podicherti R."/>
            <person name="Tsui H.-C.T."/>
            <person name="Winkler M.E."/>
        </authorList>
    </citation>
    <scope>NUCLEOTIDE SEQUENCE</scope>
</reference>
<evidence type="ECO:0000313" key="3">
    <source>
        <dbReference type="EMBL" id="SVA56192.1"/>
    </source>
</evidence>
<dbReference type="PANTHER" id="PTHR10963:SF55">
    <property type="entry name" value="GLYCOSIDE HYDROLASE FAMILY 16 PROTEIN"/>
    <property type="match status" value="1"/>
</dbReference>
<dbReference type="PROSITE" id="PS51762">
    <property type="entry name" value="GH16_2"/>
    <property type="match status" value="1"/>
</dbReference>
<evidence type="ECO:0000259" key="2">
    <source>
        <dbReference type="PROSITE" id="PS51762"/>
    </source>
</evidence>
<dbReference type="GO" id="GO:0004553">
    <property type="term" value="F:hydrolase activity, hydrolyzing O-glycosyl compounds"/>
    <property type="evidence" value="ECO:0007669"/>
    <property type="project" value="InterPro"/>
</dbReference>
<sequence length="305" mass="34626">MPKSGCTDSLATNYDSSATIDDGNCDYFGCTDSLAANYDPLATINDGNCIDFNDVPSDFTWYWNDEFNGDSLNLSNWTIEAMYEGAVNNEAQSYTESPENVYVSNGNLNIRAKKENPFNPNNPKYTSGRVITRDKLEIQYGYIEIRAKLPSGVGSWPAIWMLSSNIDSVGWPRCGEIDIMEHVGHDPNHVYFSLHNNTLWGNMSGTDQQGVFYSQEIENQYNTYAVDWDSTQIKGYFNDQQFFQFTKSESMDYEEWPYDHPFFLIINLAIGGDWGGQQGIDNSIFPCKYLIDYVRVFKKLGDDGA</sequence>
<dbReference type="EMBL" id="UINC01012933">
    <property type="protein sequence ID" value="SVA56192.1"/>
    <property type="molecule type" value="Genomic_DNA"/>
</dbReference>
<dbReference type="InterPro" id="IPR050546">
    <property type="entry name" value="Glycosyl_Hydrlase_16"/>
</dbReference>
<protein>
    <recommendedName>
        <fullName evidence="2">GH16 domain-containing protein</fullName>
    </recommendedName>
</protein>
<name>A0A381WV09_9ZZZZ</name>